<sequence length="297" mass="31531">MKRWITRIAIALGTTLVLLLVYGVAVEPRFILDEERWRVSIPSLGEEWAGTDVAVLSDMQIGMWWANEGMVEKAIGEIVSAEPDVALLGGDFVYSEEPDIPTQVDRVMELLDPLVESGIPTYAVLGNHDYAVGAADELTTALEDAGVPVLKNTAVPVPSPEGTGNERPLYVVGIGPAVPGEADIEAALDDVPDDAPRVVLVHNPTTFDSLPAGTAPLTLAGHTHCGQIALPGTPRWSYVALTDEEKIVADGWAPARHGADGNRMFVTCGIGFSVIPVRINAPPQVAFFELVPGEGGL</sequence>
<dbReference type="EMBL" id="VFQE01000001">
    <property type="protein sequence ID" value="TQN42626.1"/>
    <property type="molecule type" value="Genomic_DNA"/>
</dbReference>
<dbReference type="Pfam" id="PF00149">
    <property type="entry name" value="Metallophos"/>
    <property type="match status" value="1"/>
</dbReference>
<dbReference type="Proteomes" id="UP000319865">
    <property type="component" value="Unassembled WGS sequence"/>
</dbReference>
<dbReference type="GO" id="GO:0016787">
    <property type="term" value="F:hydrolase activity"/>
    <property type="evidence" value="ECO:0007669"/>
    <property type="project" value="InterPro"/>
</dbReference>
<name>A0A543PEY7_9ACTN</name>
<dbReference type="InterPro" id="IPR051158">
    <property type="entry name" value="Metallophosphoesterase_sf"/>
</dbReference>
<keyword evidence="3" id="KW-1185">Reference proteome</keyword>
<dbReference type="PANTHER" id="PTHR31302">
    <property type="entry name" value="TRANSMEMBRANE PROTEIN WITH METALLOPHOSPHOESTERASE DOMAIN-RELATED"/>
    <property type="match status" value="1"/>
</dbReference>
<comment type="caution">
    <text evidence="2">The sequence shown here is derived from an EMBL/GenBank/DDBJ whole genome shotgun (WGS) entry which is preliminary data.</text>
</comment>
<evidence type="ECO:0000313" key="3">
    <source>
        <dbReference type="Proteomes" id="UP000319865"/>
    </source>
</evidence>
<dbReference type="InterPro" id="IPR004843">
    <property type="entry name" value="Calcineurin-like_PHP"/>
</dbReference>
<dbReference type="Gene3D" id="3.60.21.10">
    <property type="match status" value="1"/>
</dbReference>
<dbReference type="OrthoDB" id="9783437at2"/>
<dbReference type="SUPFAM" id="SSF56300">
    <property type="entry name" value="Metallo-dependent phosphatases"/>
    <property type="match status" value="1"/>
</dbReference>
<organism evidence="2 3">
    <name type="scientific">Blastococcus colisei</name>
    <dbReference type="NCBI Taxonomy" id="1564162"/>
    <lineage>
        <taxon>Bacteria</taxon>
        <taxon>Bacillati</taxon>
        <taxon>Actinomycetota</taxon>
        <taxon>Actinomycetes</taxon>
        <taxon>Geodermatophilales</taxon>
        <taxon>Geodermatophilaceae</taxon>
        <taxon>Blastococcus</taxon>
    </lineage>
</organism>
<dbReference type="AlphaFoldDB" id="A0A543PEY7"/>
<dbReference type="PANTHER" id="PTHR31302:SF0">
    <property type="entry name" value="TRANSMEMBRANE PROTEIN WITH METALLOPHOSPHOESTERASE DOMAIN"/>
    <property type="match status" value="1"/>
</dbReference>
<evidence type="ECO:0000259" key="1">
    <source>
        <dbReference type="Pfam" id="PF00149"/>
    </source>
</evidence>
<dbReference type="InterPro" id="IPR029052">
    <property type="entry name" value="Metallo-depent_PP-like"/>
</dbReference>
<gene>
    <name evidence="2" type="ORF">FHU33_2032</name>
</gene>
<evidence type="ECO:0000313" key="2">
    <source>
        <dbReference type="EMBL" id="TQN42626.1"/>
    </source>
</evidence>
<dbReference type="RefSeq" id="WP_142025237.1">
    <property type="nucleotide sequence ID" value="NZ_VFQE01000001.1"/>
</dbReference>
<feature type="domain" description="Calcineurin-like phosphoesterase" evidence="1">
    <location>
        <begin position="53"/>
        <end position="225"/>
    </location>
</feature>
<proteinExistence type="predicted"/>
<reference evidence="2 3" key="1">
    <citation type="submission" date="2019-06" db="EMBL/GenBank/DDBJ databases">
        <title>Sequencing the genomes of 1000 actinobacteria strains.</title>
        <authorList>
            <person name="Klenk H.-P."/>
        </authorList>
    </citation>
    <scope>NUCLEOTIDE SEQUENCE [LARGE SCALE GENOMIC DNA]</scope>
    <source>
        <strain evidence="2 3">DSM 46837</strain>
    </source>
</reference>
<protein>
    <recommendedName>
        <fullName evidence="1">Calcineurin-like phosphoesterase domain-containing protein</fullName>
    </recommendedName>
</protein>
<accession>A0A543PEY7</accession>